<evidence type="ECO:0000256" key="9">
    <source>
        <dbReference type="ARBA" id="ARBA00023136"/>
    </source>
</evidence>
<evidence type="ECO:0000256" key="5">
    <source>
        <dbReference type="ARBA" id="ARBA00022737"/>
    </source>
</evidence>
<evidence type="ECO:0000313" key="12">
    <source>
        <dbReference type="EMBL" id="NDO39943.1"/>
    </source>
</evidence>
<reference evidence="11 13" key="1">
    <citation type="submission" date="2018-08" db="EMBL/GenBank/DDBJ databases">
        <title>Murine metabolic-syndrome-specific gut microbial biobank.</title>
        <authorList>
            <person name="Liu C."/>
        </authorList>
    </citation>
    <scope>NUCLEOTIDE SEQUENCE [LARGE SCALE GENOMIC DNA]</scope>
    <source>
        <strain evidence="11 13">X69</strain>
    </source>
</reference>
<evidence type="ECO:0000313" key="11">
    <source>
        <dbReference type="EMBL" id="NBI78075.1"/>
    </source>
</evidence>
<evidence type="ECO:0000256" key="7">
    <source>
        <dbReference type="ARBA" id="ARBA00022840"/>
    </source>
</evidence>
<dbReference type="Proteomes" id="UP000462501">
    <property type="component" value="Unassembled WGS sequence"/>
</dbReference>
<keyword evidence="4" id="KW-0762">Sugar transport</keyword>
<evidence type="ECO:0000313" key="14">
    <source>
        <dbReference type="Proteomes" id="UP000462501"/>
    </source>
</evidence>
<sequence length="498" mass="54903">MADRQVVLEARGVSKKFPGVLALNQVDLTLYKGEVLALIGENGAGKSTLMKILLGEYQKSSGEIRYLGEPFEAKNPAEALRSGITMIHQEISAIPSMTVSENIWLGREELFCKNGFLDHAKMRAATESLLKRLEIAVDPDAQAKSLSVAALQLVEIARSVSYEANIIVMDEPTSALTETEVQKLYKIIRDLSSQGRSIIFISHKLDELFEICDRITVLRDGCYVDTKPVSELTKDDLIRMMVGREITDMYPKANVPIGEELFRVEHLSRTGYFEDVNFHVRAGEIVGFCGLMGAGRTEIMQSIFGLDPCTSGTVTVAGQTFHPGSTPEAISRGVAMVTEDRLRQGIIAKLPVKQNMTLAYLQKICRLGFIDRTRERRDFQRMRDAMSLKTAGETQEIGSLSGGNQQKAIIAKWLLAQPKVFILDEPTRGIDVGSKAEIYKLIGELAAQGKGIVVVSSELPELMGISDRIYVVCGGRIVHESVRGEADAQLLMKKAFGE</sequence>
<keyword evidence="7 11" id="KW-0067">ATP-binding</keyword>
<evidence type="ECO:0000256" key="8">
    <source>
        <dbReference type="ARBA" id="ARBA00022967"/>
    </source>
</evidence>
<dbReference type="FunFam" id="3.40.50.300:FF:000127">
    <property type="entry name" value="Ribose import ATP-binding protein RbsA"/>
    <property type="match status" value="1"/>
</dbReference>
<keyword evidence="6" id="KW-0547">Nucleotide-binding</keyword>
<dbReference type="SMART" id="SM00382">
    <property type="entry name" value="AAA"/>
    <property type="match status" value="2"/>
</dbReference>
<dbReference type="CDD" id="cd03215">
    <property type="entry name" value="ABC_Carb_Monos_II"/>
    <property type="match status" value="1"/>
</dbReference>
<dbReference type="AlphaFoldDB" id="A0A845RGW7"/>
<dbReference type="InterPro" id="IPR003593">
    <property type="entry name" value="AAA+_ATPase"/>
</dbReference>
<evidence type="ECO:0000259" key="10">
    <source>
        <dbReference type="PROSITE" id="PS50893"/>
    </source>
</evidence>
<name>A0A845RGW7_9FIRM</name>
<dbReference type="Pfam" id="PF00005">
    <property type="entry name" value="ABC_tran"/>
    <property type="match status" value="2"/>
</dbReference>
<reference evidence="12 14" key="2">
    <citation type="submission" date="2019-06" db="EMBL/GenBank/DDBJ databases">
        <title>Draft genome sequences of 15 bacterial species constituting the stable defined intestinal microbiota of the GM15 gnotobiotic mouse model.</title>
        <authorList>
            <person name="Elie C."/>
            <person name="Mathieu A."/>
            <person name="Saliou A."/>
            <person name="Darnaud M."/>
            <person name="Leulier F."/>
            <person name="Tamellini A."/>
        </authorList>
    </citation>
    <scope>NUCLEOTIDE SEQUENCE [LARGE SCALE GENOMIC DNA]</scope>
    <source>
        <strain evidence="12 14">JM4-15</strain>
    </source>
</reference>
<dbReference type="GO" id="GO:0005524">
    <property type="term" value="F:ATP binding"/>
    <property type="evidence" value="ECO:0007669"/>
    <property type="project" value="UniProtKB-KW"/>
</dbReference>
<evidence type="ECO:0000256" key="3">
    <source>
        <dbReference type="ARBA" id="ARBA00022475"/>
    </source>
</evidence>
<dbReference type="PROSITE" id="PS00211">
    <property type="entry name" value="ABC_TRANSPORTER_1"/>
    <property type="match status" value="1"/>
</dbReference>
<comment type="subcellular location">
    <subcellularLocation>
        <location evidence="1">Cell membrane</location>
        <topology evidence="1">Peripheral membrane protein</topology>
    </subcellularLocation>
</comment>
<dbReference type="CDD" id="cd03216">
    <property type="entry name" value="ABC_Carb_Monos_I"/>
    <property type="match status" value="1"/>
</dbReference>
<organism evidence="11 13">
    <name type="scientific">Anaerotruncus colihominis</name>
    <dbReference type="NCBI Taxonomy" id="169435"/>
    <lineage>
        <taxon>Bacteria</taxon>
        <taxon>Bacillati</taxon>
        <taxon>Bacillota</taxon>
        <taxon>Clostridia</taxon>
        <taxon>Eubacteriales</taxon>
        <taxon>Oscillospiraceae</taxon>
        <taxon>Anaerotruncus</taxon>
    </lineage>
</organism>
<keyword evidence="9" id="KW-0472">Membrane</keyword>
<dbReference type="EMBL" id="QXWZ01000005">
    <property type="protein sequence ID" value="NBI78075.1"/>
    <property type="molecule type" value="Genomic_DNA"/>
</dbReference>
<feature type="domain" description="ABC transporter" evidence="10">
    <location>
        <begin position="256"/>
        <end position="495"/>
    </location>
</feature>
<accession>A0A845RGW7</accession>
<dbReference type="Proteomes" id="UP000446348">
    <property type="component" value="Unassembled WGS sequence"/>
</dbReference>
<protein>
    <submittedName>
        <fullName evidence="11">Sugar ABC transporter ATP-binding protein</fullName>
    </submittedName>
</protein>
<gene>
    <name evidence="11" type="ORF">D3Z39_04180</name>
    <name evidence="12" type="ORF">FMM72_11970</name>
</gene>
<keyword evidence="2" id="KW-0813">Transport</keyword>
<dbReference type="PANTHER" id="PTHR43790:SF3">
    <property type="entry name" value="D-ALLOSE IMPORT ATP-BINDING PROTEIN ALSA-RELATED"/>
    <property type="match status" value="1"/>
</dbReference>
<proteinExistence type="predicted"/>
<dbReference type="GO" id="GO:0005886">
    <property type="term" value="C:plasma membrane"/>
    <property type="evidence" value="ECO:0007669"/>
    <property type="project" value="UniProtKB-SubCell"/>
</dbReference>
<dbReference type="OrthoDB" id="9771863at2"/>
<dbReference type="InterPro" id="IPR050107">
    <property type="entry name" value="ABC_carbohydrate_import_ATPase"/>
</dbReference>
<evidence type="ECO:0000313" key="13">
    <source>
        <dbReference type="Proteomes" id="UP000446348"/>
    </source>
</evidence>
<dbReference type="SUPFAM" id="SSF52540">
    <property type="entry name" value="P-loop containing nucleoside triphosphate hydrolases"/>
    <property type="match status" value="2"/>
</dbReference>
<dbReference type="EMBL" id="VIQT01000016">
    <property type="protein sequence ID" value="NDO39943.1"/>
    <property type="molecule type" value="Genomic_DNA"/>
</dbReference>
<dbReference type="InterPro" id="IPR003439">
    <property type="entry name" value="ABC_transporter-like_ATP-bd"/>
</dbReference>
<dbReference type="PROSITE" id="PS50893">
    <property type="entry name" value="ABC_TRANSPORTER_2"/>
    <property type="match status" value="2"/>
</dbReference>
<feature type="domain" description="ABC transporter" evidence="10">
    <location>
        <begin position="8"/>
        <end position="245"/>
    </location>
</feature>
<dbReference type="PANTHER" id="PTHR43790">
    <property type="entry name" value="CARBOHYDRATE TRANSPORT ATP-BINDING PROTEIN MG119-RELATED"/>
    <property type="match status" value="1"/>
</dbReference>
<dbReference type="InterPro" id="IPR017871">
    <property type="entry name" value="ABC_transporter-like_CS"/>
</dbReference>
<keyword evidence="3" id="KW-1003">Cell membrane</keyword>
<dbReference type="GO" id="GO:0016887">
    <property type="term" value="F:ATP hydrolysis activity"/>
    <property type="evidence" value="ECO:0007669"/>
    <property type="project" value="InterPro"/>
</dbReference>
<dbReference type="Gene3D" id="3.40.50.300">
    <property type="entry name" value="P-loop containing nucleotide triphosphate hydrolases"/>
    <property type="match status" value="2"/>
</dbReference>
<evidence type="ECO:0000256" key="4">
    <source>
        <dbReference type="ARBA" id="ARBA00022597"/>
    </source>
</evidence>
<evidence type="ECO:0000256" key="6">
    <source>
        <dbReference type="ARBA" id="ARBA00022741"/>
    </source>
</evidence>
<dbReference type="RefSeq" id="WP_160208946.1">
    <property type="nucleotide sequence ID" value="NZ_CAMUSJ010000019.1"/>
</dbReference>
<keyword evidence="8" id="KW-1278">Translocase</keyword>
<evidence type="ECO:0000256" key="2">
    <source>
        <dbReference type="ARBA" id="ARBA00022448"/>
    </source>
</evidence>
<keyword evidence="5" id="KW-0677">Repeat</keyword>
<dbReference type="InterPro" id="IPR027417">
    <property type="entry name" value="P-loop_NTPase"/>
</dbReference>
<evidence type="ECO:0000256" key="1">
    <source>
        <dbReference type="ARBA" id="ARBA00004202"/>
    </source>
</evidence>
<comment type="caution">
    <text evidence="11">The sequence shown here is derived from an EMBL/GenBank/DDBJ whole genome shotgun (WGS) entry which is preliminary data.</text>
</comment>